<protein>
    <submittedName>
        <fullName evidence="5">KshA_C domain-containing protein</fullName>
    </submittedName>
</protein>
<sequence length="123" mass="14190">YHCDGKEPEWQIPDIDAIANGDWQYRGRTEHEVNCHIQDLPENGADIAHLNYLHLAGVNKGNDITQIEMENPEPTVRHVWDGRWEQQPEPDSHIGVMYLEQVMTILKMPIPLTRSSLQARQVV</sequence>
<dbReference type="Proteomes" id="UP000271098">
    <property type="component" value="Unassembled WGS sequence"/>
</dbReference>
<keyword evidence="4" id="KW-1185">Reference proteome</keyword>
<evidence type="ECO:0000313" key="5">
    <source>
        <dbReference type="WBParaSite" id="GPUH_0002439101-mRNA-1"/>
    </source>
</evidence>
<keyword evidence="1" id="KW-0560">Oxidoreductase</keyword>
<reference evidence="3 4" key="2">
    <citation type="submission" date="2018-11" db="EMBL/GenBank/DDBJ databases">
        <authorList>
            <consortium name="Pathogen Informatics"/>
        </authorList>
    </citation>
    <scope>NUCLEOTIDE SEQUENCE [LARGE SCALE GENOMIC DNA]</scope>
</reference>
<dbReference type="Gene3D" id="3.90.380.10">
    <property type="entry name" value="Naphthalene 1,2-dioxygenase Alpha Subunit, Chain A, domain 1"/>
    <property type="match status" value="1"/>
</dbReference>
<dbReference type="Pfam" id="PF19298">
    <property type="entry name" value="KshA_C"/>
    <property type="match status" value="1"/>
</dbReference>
<dbReference type="OrthoDB" id="426882at2759"/>
<dbReference type="GO" id="GO:0016491">
    <property type="term" value="F:oxidoreductase activity"/>
    <property type="evidence" value="ECO:0007669"/>
    <property type="project" value="UniProtKB-KW"/>
</dbReference>
<reference evidence="5" key="1">
    <citation type="submission" date="2016-06" db="UniProtKB">
        <authorList>
            <consortium name="WormBaseParasite"/>
        </authorList>
    </citation>
    <scope>IDENTIFICATION</scope>
</reference>
<dbReference type="EMBL" id="UYRT01100889">
    <property type="protein sequence ID" value="VDN42739.1"/>
    <property type="molecule type" value="Genomic_DNA"/>
</dbReference>
<name>A0A183ETS0_9BILA</name>
<dbReference type="WBParaSite" id="GPUH_0002439101-mRNA-1">
    <property type="protein sequence ID" value="GPUH_0002439101-mRNA-1"/>
    <property type="gene ID" value="GPUH_0002439101"/>
</dbReference>
<evidence type="ECO:0000256" key="1">
    <source>
        <dbReference type="ARBA" id="ARBA00023002"/>
    </source>
</evidence>
<proteinExistence type="predicted"/>
<dbReference type="AlphaFoldDB" id="A0A183ETS0"/>
<accession>A0A183ETS0</accession>
<evidence type="ECO:0000313" key="4">
    <source>
        <dbReference type="Proteomes" id="UP000271098"/>
    </source>
</evidence>
<evidence type="ECO:0000313" key="3">
    <source>
        <dbReference type="EMBL" id="VDN42739.1"/>
    </source>
</evidence>
<dbReference type="GO" id="GO:0008203">
    <property type="term" value="P:cholesterol metabolic process"/>
    <property type="evidence" value="ECO:0007669"/>
    <property type="project" value="InterPro"/>
</dbReference>
<dbReference type="InterPro" id="IPR045605">
    <property type="entry name" value="KshA-like_C"/>
</dbReference>
<gene>
    <name evidence="3" type="ORF">GPUH_LOCUS24361</name>
</gene>
<feature type="domain" description="3-ketosteroid-9-alpha-monooxygenase oxygenase component-like C-terminal" evidence="2">
    <location>
        <begin position="2"/>
        <end position="59"/>
    </location>
</feature>
<dbReference type="SUPFAM" id="SSF55961">
    <property type="entry name" value="Bet v1-like"/>
    <property type="match status" value="1"/>
</dbReference>
<evidence type="ECO:0000259" key="2">
    <source>
        <dbReference type="Pfam" id="PF19298"/>
    </source>
</evidence>
<organism evidence="5">
    <name type="scientific">Gongylonema pulchrum</name>
    <dbReference type="NCBI Taxonomy" id="637853"/>
    <lineage>
        <taxon>Eukaryota</taxon>
        <taxon>Metazoa</taxon>
        <taxon>Ecdysozoa</taxon>
        <taxon>Nematoda</taxon>
        <taxon>Chromadorea</taxon>
        <taxon>Rhabditida</taxon>
        <taxon>Spirurina</taxon>
        <taxon>Spiruromorpha</taxon>
        <taxon>Spiruroidea</taxon>
        <taxon>Gongylonematidae</taxon>
        <taxon>Gongylonema</taxon>
    </lineage>
</organism>